<dbReference type="GO" id="GO:0006355">
    <property type="term" value="P:regulation of DNA-templated transcription"/>
    <property type="evidence" value="ECO:0007669"/>
    <property type="project" value="InterPro"/>
</dbReference>
<proteinExistence type="predicted"/>
<reference evidence="2 3" key="1">
    <citation type="submission" date="2015-12" db="EMBL/GenBank/DDBJ databases">
        <title>Serinicoccus chungangenesis strain CD08_5 genome sequencing and assembly.</title>
        <authorList>
            <person name="Chander A.M."/>
            <person name="Kaur G."/>
            <person name="Nair G.R."/>
            <person name="Dhawan D.K."/>
            <person name="Kochhar R.K."/>
            <person name="Mayilraj S."/>
            <person name="Bhadada S.K."/>
        </authorList>
    </citation>
    <scope>NUCLEOTIDE SEQUENCE [LARGE SCALE GENOMIC DNA]</scope>
    <source>
        <strain evidence="2 3">CD08_5</strain>
    </source>
</reference>
<dbReference type="OrthoDB" id="5193907at2"/>
<dbReference type="RefSeq" id="WP_058890577.1">
    <property type="nucleotide sequence ID" value="NZ_LQBL01000011.1"/>
</dbReference>
<feature type="compositionally biased region" description="Basic and acidic residues" evidence="1">
    <location>
        <begin position="78"/>
        <end position="87"/>
    </location>
</feature>
<dbReference type="Pfam" id="PF05534">
    <property type="entry name" value="HicB"/>
    <property type="match status" value="1"/>
</dbReference>
<name>A0A0W8IA88_9MICO</name>
<dbReference type="SUPFAM" id="SSF47598">
    <property type="entry name" value="Ribbon-helix-helix"/>
    <property type="match status" value="1"/>
</dbReference>
<keyword evidence="3" id="KW-1185">Reference proteome</keyword>
<dbReference type="EMBL" id="LQBL01000011">
    <property type="protein sequence ID" value="KUG56831.1"/>
    <property type="molecule type" value="Genomic_DNA"/>
</dbReference>
<sequence>MELQPYLTAVAEDLDRATSLADDATREVVHRIAPAVEPAVRLAILQALSDAAASLTSQLEESVVTVRMEGRDPILEVRHLGTGEDGRPAAPTAPGDHGPRTAELDETDATQSRVSLRLPDQLKLTAERHAAAAGQSLNTWVVQAVRTATRAAGPEGPGRRTTPHRSRRVTGWA</sequence>
<accession>A0A0W8IA88</accession>
<feature type="region of interest" description="Disordered" evidence="1">
    <location>
        <begin position="78"/>
        <end position="115"/>
    </location>
</feature>
<dbReference type="InterPro" id="IPR008651">
    <property type="entry name" value="Uncharacterised_HicB"/>
</dbReference>
<feature type="region of interest" description="Disordered" evidence="1">
    <location>
        <begin position="149"/>
        <end position="173"/>
    </location>
</feature>
<comment type="caution">
    <text evidence="2">The sequence shown here is derived from an EMBL/GenBank/DDBJ whole genome shotgun (WGS) entry which is preliminary data.</text>
</comment>
<protein>
    <recommendedName>
        <fullName evidence="4">Histidine kinase</fullName>
    </recommendedName>
</protein>
<organism evidence="2 3">
    <name type="scientific">Serinicoccus chungangensis</name>
    <dbReference type="NCBI Taxonomy" id="767452"/>
    <lineage>
        <taxon>Bacteria</taxon>
        <taxon>Bacillati</taxon>
        <taxon>Actinomycetota</taxon>
        <taxon>Actinomycetes</taxon>
        <taxon>Micrococcales</taxon>
        <taxon>Ornithinimicrobiaceae</taxon>
        <taxon>Serinicoccus</taxon>
    </lineage>
</organism>
<dbReference type="Proteomes" id="UP000054837">
    <property type="component" value="Unassembled WGS sequence"/>
</dbReference>
<evidence type="ECO:0000313" key="2">
    <source>
        <dbReference type="EMBL" id="KUG56831.1"/>
    </source>
</evidence>
<gene>
    <name evidence="2" type="ORF">AVL62_11900</name>
</gene>
<dbReference type="InterPro" id="IPR010985">
    <property type="entry name" value="Ribbon_hlx_hlx"/>
</dbReference>
<dbReference type="AlphaFoldDB" id="A0A0W8IA88"/>
<evidence type="ECO:0000313" key="3">
    <source>
        <dbReference type="Proteomes" id="UP000054837"/>
    </source>
</evidence>
<feature type="compositionally biased region" description="Basic residues" evidence="1">
    <location>
        <begin position="161"/>
        <end position="173"/>
    </location>
</feature>
<dbReference type="STRING" id="767452.AVL62_11900"/>
<evidence type="ECO:0008006" key="4">
    <source>
        <dbReference type="Google" id="ProtNLM"/>
    </source>
</evidence>
<evidence type="ECO:0000256" key="1">
    <source>
        <dbReference type="SAM" id="MobiDB-lite"/>
    </source>
</evidence>